<evidence type="ECO:0000313" key="3">
    <source>
        <dbReference type="Proteomes" id="UP000242700"/>
    </source>
</evidence>
<evidence type="ECO:0000259" key="1">
    <source>
        <dbReference type="Pfam" id="PF07435"/>
    </source>
</evidence>
<proteinExistence type="predicted"/>
<dbReference type="Gene3D" id="3.30.310.160">
    <property type="entry name" value="YycH protein, domain 2"/>
    <property type="match status" value="1"/>
</dbReference>
<accession>A0A1G9A864</accession>
<name>A0A1G9A864_9STAP</name>
<dbReference type="Proteomes" id="UP000242700">
    <property type="component" value="Unassembled WGS sequence"/>
</dbReference>
<evidence type="ECO:0000313" key="2">
    <source>
        <dbReference type="EMBL" id="SDK23473.1"/>
    </source>
</evidence>
<dbReference type="OrthoDB" id="2382185at2"/>
<dbReference type="AlphaFoldDB" id="A0A1G9A864"/>
<dbReference type="Pfam" id="PF07435">
    <property type="entry name" value="YycH"/>
    <property type="match status" value="1"/>
</dbReference>
<dbReference type="InterPro" id="IPR009996">
    <property type="entry name" value="YycH"/>
</dbReference>
<reference evidence="3" key="1">
    <citation type="submission" date="2016-10" db="EMBL/GenBank/DDBJ databases">
        <authorList>
            <person name="Varghese N."/>
            <person name="Submissions S."/>
        </authorList>
    </citation>
    <scope>NUCLEOTIDE SEQUENCE [LARGE SCALE GENOMIC DNA]</scope>
    <source>
        <strain evidence="3">CGMCC 1.8911</strain>
    </source>
</reference>
<sequence>MYKEWLKSILLIVLVASSAVLTYLVWSYEPEFSQIDTSLEGTTNISQGERVTFEEVMSTYQLVWIQGENNTRGTTDPRALIGIREHLDGSNVTSMNVYNSINRLNVRGEESGEEEFLLIDYYSGLPSKSLFQMLGLAYDTTLPAFEFDRIVVDMKEGHVVFNLLDEDRSRVAVVETDIDAGFLQGLVEDYSDTFEAYTPIITNQRTSNNITAIYGPSSPGTVNTERFMINQMNTDVMNRILFSDPPAASPSSDEVSIYEDENQIATYNNSTYEYSYTNLNESSASSGRNHQTLQDIYFFLNSHNGLSQNNVLFDYNGNENAATFRSTLNGRVVFSENLSTSITVKYGENSVYEYTRPLIRTNAKVLDEEEVELLDIENVRYQIALHDNFDLQKVSKIVLGYDMTFADDETDLEFIDYTPQWYVKYDGAWMKFNEGGLS</sequence>
<dbReference type="STRING" id="586411.SAMN05216187_10637"/>
<dbReference type="RefSeq" id="WP_092597443.1">
    <property type="nucleotide sequence ID" value="NZ_FNFI01000006.1"/>
</dbReference>
<gene>
    <name evidence="2" type="ORF">SAMN05216187_10637</name>
</gene>
<feature type="domain" description="Regulatory protein YycH" evidence="1">
    <location>
        <begin position="6"/>
        <end position="431"/>
    </location>
</feature>
<organism evidence="2 3">
    <name type="scientific">Jeotgalicoccus aerolatus</name>
    <dbReference type="NCBI Taxonomy" id="709510"/>
    <lineage>
        <taxon>Bacteria</taxon>
        <taxon>Bacillati</taxon>
        <taxon>Bacillota</taxon>
        <taxon>Bacilli</taxon>
        <taxon>Bacillales</taxon>
        <taxon>Staphylococcaceae</taxon>
        <taxon>Jeotgalicoccus</taxon>
    </lineage>
</organism>
<dbReference type="InterPro" id="IPR042274">
    <property type="entry name" value="YycH/YycI_2"/>
</dbReference>
<protein>
    <submittedName>
        <fullName evidence="2">Two-component signal transduction system YycFG, regulatory protein YycH</fullName>
    </submittedName>
</protein>
<dbReference type="EMBL" id="FNFI01000006">
    <property type="protein sequence ID" value="SDK23473.1"/>
    <property type="molecule type" value="Genomic_DNA"/>
</dbReference>